<reference evidence="2 3" key="1">
    <citation type="submission" date="2019-07" db="EMBL/GenBank/DDBJ databases">
        <title>Whole genome shotgun sequence of Pseudonocardia sulfidoxydans NBRC 16205.</title>
        <authorList>
            <person name="Hosoyama A."/>
            <person name="Uohara A."/>
            <person name="Ohji S."/>
            <person name="Ichikawa N."/>
        </authorList>
    </citation>
    <scope>NUCLEOTIDE SEQUENCE [LARGE SCALE GENOMIC DNA]</scope>
    <source>
        <strain evidence="2 3">NBRC 16205</strain>
    </source>
</reference>
<name>A0A511DIE9_9PSEU</name>
<evidence type="ECO:0000313" key="2">
    <source>
        <dbReference type="EMBL" id="GEL24570.1"/>
    </source>
</evidence>
<evidence type="ECO:0000256" key="1">
    <source>
        <dbReference type="SAM" id="MobiDB-lite"/>
    </source>
</evidence>
<dbReference type="RefSeq" id="WP_147109621.1">
    <property type="nucleotide sequence ID" value="NZ_BJVJ01000036.1"/>
</dbReference>
<dbReference type="OrthoDB" id="5198651at2"/>
<dbReference type="Proteomes" id="UP000321685">
    <property type="component" value="Unassembled WGS sequence"/>
</dbReference>
<proteinExistence type="predicted"/>
<dbReference type="SUPFAM" id="SSF46565">
    <property type="entry name" value="Chaperone J-domain"/>
    <property type="match status" value="1"/>
</dbReference>
<feature type="region of interest" description="Disordered" evidence="1">
    <location>
        <begin position="73"/>
        <end position="97"/>
    </location>
</feature>
<comment type="caution">
    <text evidence="2">The sequence shown here is derived from an EMBL/GenBank/DDBJ whole genome shotgun (WGS) entry which is preliminary data.</text>
</comment>
<keyword evidence="3" id="KW-1185">Reference proteome</keyword>
<evidence type="ECO:0000313" key="3">
    <source>
        <dbReference type="Proteomes" id="UP000321685"/>
    </source>
</evidence>
<dbReference type="InterPro" id="IPR036869">
    <property type="entry name" value="J_dom_sf"/>
</dbReference>
<sequence>MTPEERAAYRAFVRENHPDRGGDPDAFVAGLAAMRARPEPPEPTATDDVVFVRDVPLPARIAVALLRTVRRHRRDRLDRLAADPEPDGSTSRTRSAP</sequence>
<dbReference type="EMBL" id="BJVJ01000036">
    <property type="protein sequence ID" value="GEL24570.1"/>
    <property type="molecule type" value="Genomic_DNA"/>
</dbReference>
<feature type="compositionally biased region" description="Polar residues" evidence="1">
    <location>
        <begin position="88"/>
        <end position="97"/>
    </location>
</feature>
<evidence type="ECO:0008006" key="4">
    <source>
        <dbReference type="Google" id="ProtNLM"/>
    </source>
</evidence>
<protein>
    <recommendedName>
        <fullName evidence="4">J domain-containing protein</fullName>
    </recommendedName>
</protein>
<organism evidence="2 3">
    <name type="scientific">Pseudonocardia sulfidoxydans NBRC 16205</name>
    <dbReference type="NCBI Taxonomy" id="1223511"/>
    <lineage>
        <taxon>Bacteria</taxon>
        <taxon>Bacillati</taxon>
        <taxon>Actinomycetota</taxon>
        <taxon>Actinomycetes</taxon>
        <taxon>Pseudonocardiales</taxon>
        <taxon>Pseudonocardiaceae</taxon>
        <taxon>Pseudonocardia</taxon>
    </lineage>
</organism>
<accession>A0A511DIE9</accession>
<gene>
    <name evidence="2" type="ORF">PSU4_35240</name>
</gene>
<dbReference type="AlphaFoldDB" id="A0A511DIE9"/>